<dbReference type="GO" id="GO:0097484">
    <property type="term" value="P:dendrite extension"/>
    <property type="evidence" value="ECO:0007669"/>
    <property type="project" value="TreeGrafter"/>
</dbReference>
<dbReference type="PANTHER" id="PTHR34253:SF1">
    <property type="entry name" value="PROTEIN LLP HOMOLOG"/>
    <property type="match status" value="1"/>
</dbReference>
<organism evidence="5 6">
    <name type="scientific">Jaculus jaculus</name>
    <name type="common">Lesser Egyptian jerboa</name>
    <dbReference type="NCBI Taxonomy" id="51337"/>
    <lineage>
        <taxon>Eukaryota</taxon>
        <taxon>Metazoa</taxon>
        <taxon>Chordata</taxon>
        <taxon>Craniata</taxon>
        <taxon>Vertebrata</taxon>
        <taxon>Euteleostomi</taxon>
        <taxon>Mammalia</taxon>
        <taxon>Eutheria</taxon>
        <taxon>Euarchontoglires</taxon>
        <taxon>Glires</taxon>
        <taxon>Rodentia</taxon>
        <taxon>Myomorpha</taxon>
        <taxon>Dipodoidea</taxon>
        <taxon>Dipodidae</taxon>
        <taxon>Dipodinae</taxon>
        <taxon>Jaculus</taxon>
    </lineage>
</organism>
<evidence type="ECO:0000313" key="6">
    <source>
        <dbReference type="Proteomes" id="UP000694385"/>
    </source>
</evidence>
<dbReference type="GeneTree" id="ENSGT00390000012979"/>
<evidence type="ECO:0000256" key="4">
    <source>
        <dbReference type="SAM" id="MobiDB-lite"/>
    </source>
</evidence>
<keyword evidence="6" id="KW-1185">Reference proteome</keyword>
<sequence length="183" mass="21346">MAKSLWSKWKRKMRAEKRKKNAPRELNRLKSILKVDSDILMKDVQEIATVVVPKQGQEKVHWEMEEEKGDMKMETEIKRNRKTLLDQNGQYPVWMNQRQRKKLKAKRAKGRGKSKAKAAKGMPGRRLTRESARPGTHFTRENSRHGSRITCKSAKPDPTVFDCNVYANFISQKVEAICFHILI</sequence>
<dbReference type="OMA" id="GEIEHIC"/>
<reference evidence="5" key="2">
    <citation type="submission" date="2025-09" db="UniProtKB">
        <authorList>
            <consortium name="Ensembl"/>
        </authorList>
    </citation>
    <scope>IDENTIFICATION</scope>
</reference>
<evidence type="ECO:0000256" key="2">
    <source>
        <dbReference type="ARBA" id="ARBA00034141"/>
    </source>
</evidence>
<dbReference type="GO" id="GO:0005730">
    <property type="term" value="C:nucleolus"/>
    <property type="evidence" value="ECO:0007669"/>
    <property type="project" value="TreeGrafter"/>
</dbReference>
<dbReference type="PANTHER" id="PTHR34253">
    <property type="entry name" value="PROTEIN LLP HOMOLOG"/>
    <property type="match status" value="1"/>
</dbReference>
<evidence type="ECO:0000256" key="3">
    <source>
        <dbReference type="ARBA" id="ARBA00034144"/>
    </source>
</evidence>
<dbReference type="Pfam" id="PF10169">
    <property type="entry name" value="LLPH"/>
    <property type="match status" value="1"/>
</dbReference>
<reference evidence="5" key="1">
    <citation type="submission" date="2025-08" db="UniProtKB">
        <authorList>
            <consortium name="Ensembl"/>
        </authorList>
    </citation>
    <scope>IDENTIFICATION</scope>
</reference>
<dbReference type="InterPro" id="IPR018784">
    <property type="entry name" value="LLPH-like"/>
</dbReference>
<proteinExistence type="inferred from homology"/>
<feature type="compositionally biased region" description="Basic and acidic residues" evidence="4">
    <location>
        <begin position="127"/>
        <end position="144"/>
    </location>
</feature>
<feature type="region of interest" description="Disordered" evidence="4">
    <location>
        <begin position="106"/>
        <end position="151"/>
    </location>
</feature>
<dbReference type="Proteomes" id="UP000694385">
    <property type="component" value="Unassembled WGS sequence"/>
</dbReference>
<gene>
    <name evidence="5" type="primary">LOC101601560</name>
</gene>
<protein>
    <recommendedName>
        <fullName evidence="2">Protein LLP homolog</fullName>
    </recommendedName>
    <alternativeName>
        <fullName evidence="3">Protein LAPS18-like</fullName>
    </alternativeName>
</protein>
<feature type="compositionally biased region" description="Basic residues" evidence="4">
    <location>
        <begin position="106"/>
        <end position="118"/>
    </location>
</feature>
<dbReference type="AlphaFoldDB" id="A0A8C5KMR8"/>
<comment type="similarity">
    <text evidence="1">Belongs to the learning-associated protein family.</text>
</comment>
<evidence type="ECO:0000256" key="1">
    <source>
        <dbReference type="ARBA" id="ARBA00034118"/>
    </source>
</evidence>
<feature type="compositionally biased region" description="Basic residues" evidence="4">
    <location>
        <begin position="8"/>
        <end position="21"/>
    </location>
</feature>
<accession>A0A8C5KMR8</accession>
<evidence type="ECO:0000313" key="5">
    <source>
        <dbReference type="Ensembl" id="ENSJJAP00000011353.1"/>
    </source>
</evidence>
<dbReference type="GO" id="GO:0001099">
    <property type="term" value="F:basal RNA polymerase II transcription machinery binding"/>
    <property type="evidence" value="ECO:0007669"/>
    <property type="project" value="TreeGrafter"/>
</dbReference>
<dbReference type="Ensembl" id="ENSJJAT00000017824.1">
    <property type="protein sequence ID" value="ENSJJAP00000011353.1"/>
    <property type="gene ID" value="ENSJJAG00000014702.1"/>
</dbReference>
<name>A0A8C5KMR8_JACJA</name>
<feature type="region of interest" description="Disordered" evidence="4">
    <location>
        <begin position="1"/>
        <end position="22"/>
    </location>
</feature>
<dbReference type="GO" id="GO:0003723">
    <property type="term" value="F:RNA binding"/>
    <property type="evidence" value="ECO:0007669"/>
    <property type="project" value="TreeGrafter"/>
</dbReference>